<dbReference type="PANTHER" id="PTHR30203:SF32">
    <property type="entry name" value="CATION EFFLUX SYSTEM PROTEIN CUSC"/>
    <property type="match status" value="1"/>
</dbReference>
<dbReference type="GO" id="GO:0009279">
    <property type="term" value="C:cell outer membrane"/>
    <property type="evidence" value="ECO:0007669"/>
    <property type="project" value="UniProtKB-SubCell"/>
</dbReference>
<dbReference type="PANTHER" id="PTHR30203">
    <property type="entry name" value="OUTER MEMBRANE CATION EFFLUX PROTEIN"/>
    <property type="match status" value="1"/>
</dbReference>
<dbReference type="InterPro" id="IPR003423">
    <property type="entry name" value="OMP_efflux"/>
</dbReference>
<dbReference type="EMBL" id="RAHH01000026">
    <property type="protein sequence ID" value="RJT40125.1"/>
    <property type="molecule type" value="Genomic_DNA"/>
</dbReference>
<organism evidence="4 5">
    <name type="scientific">Rahnella woolbedingensis</name>
    <dbReference type="NCBI Taxonomy" id="1510574"/>
    <lineage>
        <taxon>Bacteria</taxon>
        <taxon>Pseudomonadati</taxon>
        <taxon>Pseudomonadota</taxon>
        <taxon>Gammaproteobacteria</taxon>
        <taxon>Enterobacterales</taxon>
        <taxon>Yersiniaceae</taxon>
        <taxon>Rahnella</taxon>
    </lineage>
</organism>
<keyword evidence="3" id="KW-0449">Lipoprotein</keyword>
<name>A0A419N4R0_9GAMM</name>
<proteinExistence type="inferred from homology"/>
<dbReference type="GO" id="GO:0015562">
    <property type="term" value="F:efflux transmembrane transporter activity"/>
    <property type="evidence" value="ECO:0007669"/>
    <property type="project" value="InterPro"/>
</dbReference>
<keyword evidence="3" id="KW-0564">Palmitate</keyword>
<dbReference type="Gene3D" id="2.20.200.10">
    <property type="entry name" value="Outer membrane efflux proteins (OEP)"/>
    <property type="match status" value="1"/>
</dbReference>
<dbReference type="OrthoDB" id="9770517at2"/>
<keyword evidence="5" id="KW-1185">Reference proteome</keyword>
<comment type="similarity">
    <text evidence="2 3">Belongs to the outer membrane factor (OMF) (TC 1.B.17) family.</text>
</comment>
<evidence type="ECO:0000313" key="5">
    <source>
        <dbReference type="Proteomes" id="UP000284908"/>
    </source>
</evidence>
<accession>A0A419N4R0</accession>
<dbReference type="InterPro" id="IPR010131">
    <property type="entry name" value="MdtP/NodT-like"/>
</dbReference>
<dbReference type="Proteomes" id="UP000284908">
    <property type="component" value="Unassembled WGS sequence"/>
</dbReference>
<dbReference type="PROSITE" id="PS51257">
    <property type="entry name" value="PROKAR_LIPOPROTEIN"/>
    <property type="match status" value="1"/>
</dbReference>
<dbReference type="SUPFAM" id="SSF56954">
    <property type="entry name" value="Outer membrane efflux proteins (OEP)"/>
    <property type="match status" value="1"/>
</dbReference>
<keyword evidence="3" id="KW-0812">Transmembrane</keyword>
<evidence type="ECO:0000313" key="4">
    <source>
        <dbReference type="EMBL" id="RJT40125.1"/>
    </source>
</evidence>
<evidence type="ECO:0000256" key="3">
    <source>
        <dbReference type="RuleBase" id="RU362097"/>
    </source>
</evidence>
<gene>
    <name evidence="4" type="ORF">D6C13_19360</name>
</gene>
<dbReference type="Pfam" id="PF02321">
    <property type="entry name" value="OEP"/>
    <property type="match status" value="2"/>
</dbReference>
<dbReference type="RefSeq" id="WP_120134301.1">
    <property type="nucleotide sequence ID" value="NZ_RAHH01000026.1"/>
</dbReference>
<sequence>MRILQVTFIALALTACGSLVKADYKRPELTLPMQWSTQETGSAWLASSGHWWTVFGDPQLTHAIDDVLTRNNDLAIAGFRLQQARLDSNLSDTNLTPDVSVSGSANNTKNIRHHTDSVEGYSASVSLSYELDLWGKLARMREQSAWQAEATALERQNTALTLIGTTAQYYWQIAGINQKIDNSQRSLAIAEETKVVTTSRFTAGAVSQLDVLQATQSVLEQENNLKDLFQQREEIRNSLAILFNRPPSMRLPERDGLDLTQTIELKMSLPVEVIRRRPDVHSAESELRAVLAGSDVAALSFYPTVSLSAVLSAGSSVFSQWFSEPDRVIGSSLVLPFVEWNKVQLTIARSKLDVKTAASTFQQKVYSALSDVEKSLTQRQKWSQQRENTLISLTLSQQRLKLAKSQYLAGAQPIEIWLDAQNNLLTVENQLSDIQNNYLNSTMQLWLAIGGEEIPE</sequence>
<dbReference type="Gene3D" id="1.20.1600.10">
    <property type="entry name" value="Outer membrane efflux proteins (OEP)"/>
    <property type="match status" value="1"/>
</dbReference>
<protein>
    <submittedName>
        <fullName evidence="4">Efflux transporter outer membrane subunit</fullName>
    </submittedName>
</protein>
<dbReference type="NCBIfam" id="TIGR01845">
    <property type="entry name" value="outer_NodT"/>
    <property type="match status" value="1"/>
</dbReference>
<keyword evidence="3" id="KW-1134">Transmembrane beta strand</keyword>
<comment type="caution">
    <text evidence="4">The sequence shown here is derived from an EMBL/GenBank/DDBJ whole genome shotgun (WGS) entry which is preliminary data.</text>
</comment>
<dbReference type="AlphaFoldDB" id="A0A419N4R0"/>
<keyword evidence="3" id="KW-0472">Membrane</keyword>
<reference evidence="4 5" key="1">
    <citation type="submission" date="2018-09" db="EMBL/GenBank/DDBJ databases">
        <authorList>
            <person name="Le Fleche-Mateos A."/>
        </authorList>
    </citation>
    <scope>NUCLEOTIDE SEQUENCE [LARGE SCALE GENOMIC DNA]</scope>
    <source>
        <strain evidence="4 5">DSM 27399</strain>
    </source>
</reference>
<evidence type="ECO:0000256" key="2">
    <source>
        <dbReference type="ARBA" id="ARBA00007613"/>
    </source>
</evidence>
<evidence type="ECO:0000256" key="1">
    <source>
        <dbReference type="ARBA" id="ARBA00004459"/>
    </source>
</evidence>
<comment type="subcellular location">
    <subcellularLocation>
        <location evidence="1 3">Cell outer membrane</location>
        <topology evidence="1 3">Lipid-anchor</topology>
    </subcellularLocation>
</comment>